<reference evidence="2 3" key="1">
    <citation type="submission" date="2020-08" db="EMBL/GenBank/DDBJ databases">
        <title>Sequencing the genomes of 1000 actinobacteria strains.</title>
        <authorList>
            <person name="Klenk H.-P."/>
        </authorList>
    </citation>
    <scope>NUCLEOTIDE SEQUENCE [LARGE SCALE GENOMIC DNA]</scope>
    <source>
        <strain evidence="2 3">DSM 44230</strain>
    </source>
</reference>
<evidence type="ECO:0000313" key="3">
    <source>
        <dbReference type="Proteomes" id="UP000533598"/>
    </source>
</evidence>
<evidence type="ECO:0008006" key="4">
    <source>
        <dbReference type="Google" id="ProtNLM"/>
    </source>
</evidence>
<organism evidence="2 3">
    <name type="scientific">Crossiella cryophila</name>
    <dbReference type="NCBI Taxonomy" id="43355"/>
    <lineage>
        <taxon>Bacteria</taxon>
        <taxon>Bacillati</taxon>
        <taxon>Actinomycetota</taxon>
        <taxon>Actinomycetes</taxon>
        <taxon>Pseudonocardiales</taxon>
        <taxon>Pseudonocardiaceae</taxon>
        <taxon>Crossiella</taxon>
    </lineage>
</organism>
<name>A0A7W7CES6_9PSEU</name>
<proteinExistence type="predicted"/>
<keyword evidence="1" id="KW-0732">Signal</keyword>
<dbReference type="RefSeq" id="WP_185005544.1">
    <property type="nucleotide sequence ID" value="NZ_BAAAUI010000043.1"/>
</dbReference>
<feature type="signal peptide" evidence="1">
    <location>
        <begin position="1"/>
        <end position="25"/>
    </location>
</feature>
<dbReference type="AlphaFoldDB" id="A0A7W7CES6"/>
<accession>A0A7W7CES6</accession>
<protein>
    <recommendedName>
        <fullName evidence="4">Secreted protein</fullName>
    </recommendedName>
</protein>
<dbReference type="EMBL" id="JACHMH010000001">
    <property type="protein sequence ID" value="MBB4679843.1"/>
    <property type="molecule type" value="Genomic_DNA"/>
</dbReference>
<gene>
    <name evidence="2" type="ORF">HNR67_005961</name>
</gene>
<feature type="chain" id="PRO_5039298698" description="Secreted protein" evidence="1">
    <location>
        <begin position="26"/>
        <end position="131"/>
    </location>
</feature>
<dbReference type="Proteomes" id="UP000533598">
    <property type="component" value="Unassembled WGS sequence"/>
</dbReference>
<evidence type="ECO:0000313" key="2">
    <source>
        <dbReference type="EMBL" id="MBB4679843.1"/>
    </source>
</evidence>
<comment type="caution">
    <text evidence="2">The sequence shown here is derived from an EMBL/GenBank/DDBJ whole genome shotgun (WGS) entry which is preliminary data.</text>
</comment>
<sequence length="131" mass="12735">MSLRHKAIRGGSAVAVAAIGLGVLAATPAAAGASAASCSDPAGKVQACVETAGGSVSPSAFQQGPLPGDCRIRVVLRAPDGRVASTPRQACFVGLTRGPALVAGPGKWVVVAEVTSGGRTFAAASAELVLT</sequence>
<keyword evidence="3" id="KW-1185">Reference proteome</keyword>
<evidence type="ECO:0000256" key="1">
    <source>
        <dbReference type="SAM" id="SignalP"/>
    </source>
</evidence>